<evidence type="ECO:0000256" key="6">
    <source>
        <dbReference type="ARBA" id="ARBA00022692"/>
    </source>
</evidence>
<gene>
    <name evidence="13" type="ORF">SAMN02910451_02598</name>
</gene>
<evidence type="ECO:0000256" key="5">
    <source>
        <dbReference type="ARBA" id="ARBA00022679"/>
    </source>
</evidence>
<dbReference type="Pfam" id="PF02518">
    <property type="entry name" value="HATPase_c"/>
    <property type="match status" value="1"/>
</dbReference>
<evidence type="ECO:0000256" key="10">
    <source>
        <dbReference type="ARBA" id="ARBA00023136"/>
    </source>
</evidence>
<keyword evidence="14" id="KW-1185">Reference proteome</keyword>
<dbReference type="InterPro" id="IPR003594">
    <property type="entry name" value="HATPase_dom"/>
</dbReference>
<dbReference type="EC" id="2.7.13.3" evidence="3"/>
<feature type="transmembrane region" description="Helical" evidence="11">
    <location>
        <begin position="12"/>
        <end position="30"/>
    </location>
</feature>
<evidence type="ECO:0000256" key="1">
    <source>
        <dbReference type="ARBA" id="ARBA00000085"/>
    </source>
</evidence>
<evidence type="ECO:0000313" key="13">
    <source>
        <dbReference type="EMBL" id="SCY43826.1"/>
    </source>
</evidence>
<feature type="transmembrane region" description="Helical" evidence="11">
    <location>
        <begin position="36"/>
        <end position="54"/>
    </location>
</feature>
<keyword evidence="6 11" id="KW-0812">Transmembrane</keyword>
<dbReference type="Gene3D" id="3.30.565.10">
    <property type="entry name" value="Histidine kinase-like ATPase, C-terminal domain"/>
    <property type="match status" value="1"/>
</dbReference>
<evidence type="ECO:0000256" key="3">
    <source>
        <dbReference type="ARBA" id="ARBA00012438"/>
    </source>
</evidence>
<dbReference type="PANTHER" id="PTHR45453:SF2">
    <property type="entry name" value="HISTIDINE KINASE"/>
    <property type="match status" value="1"/>
</dbReference>
<reference evidence="14" key="1">
    <citation type="submission" date="2016-10" db="EMBL/GenBank/DDBJ databases">
        <authorList>
            <person name="Varghese N."/>
            <person name="Submissions S."/>
        </authorList>
    </citation>
    <scope>NUCLEOTIDE SEQUENCE [LARGE SCALE GENOMIC DNA]</scope>
    <source>
        <strain evidence="14">XBD2006</strain>
    </source>
</reference>
<evidence type="ECO:0000256" key="4">
    <source>
        <dbReference type="ARBA" id="ARBA00022475"/>
    </source>
</evidence>
<keyword evidence="7 13" id="KW-0418">Kinase</keyword>
<dbReference type="Proteomes" id="UP000183047">
    <property type="component" value="Unassembled WGS sequence"/>
</dbReference>
<protein>
    <recommendedName>
        <fullName evidence="3">histidine kinase</fullName>
        <ecNumber evidence="3">2.7.13.3</ecNumber>
    </recommendedName>
</protein>
<comment type="subcellular location">
    <subcellularLocation>
        <location evidence="2">Cell membrane</location>
        <topology evidence="2">Multi-pass membrane protein</topology>
    </subcellularLocation>
</comment>
<keyword evidence="9" id="KW-0902">Two-component regulatory system</keyword>
<evidence type="ECO:0000256" key="11">
    <source>
        <dbReference type="SAM" id="Phobius"/>
    </source>
</evidence>
<evidence type="ECO:0000256" key="9">
    <source>
        <dbReference type="ARBA" id="ARBA00023012"/>
    </source>
</evidence>
<dbReference type="GO" id="GO:0016036">
    <property type="term" value="P:cellular response to phosphate starvation"/>
    <property type="evidence" value="ECO:0007669"/>
    <property type="project" value="TreeGrafter"/>
</dbReference>
<dbReference type="EMBL" id="FMUR01000017">
    <property type="protein sequence ID" value="SCY43826.1"/>
    <property type="molecule type" value="Genomic_DNA"/>
</dbReference>
<evidence type="ECO:0000259" key="12">
    <source>
        <dbReference type="PROSITE" id="PS50109"/>
    </source>
</evidence>
<keyword evidence="4" id="KW-1003">Cell membrane</keyword>
<sequence length="304" mass="34900">MIKKIWENNRIYFVANLAFILIFWGIGVLYHIETEFIFYEISFALIITVIAAIVNRKPNADTTGIGGECDIEQEKDKMRWEKVREKEDFFALWAHQVKTPIAALKLLFEDENPNNYSCKRELFKIENYVEMALNYLRFDELSSDLVLEKCRLLPLVKQVVKKFSTIFIHQHLSIELKNLDCDILTDDKWFSFVLEQVLSNALKYTKEGGIKIFSRDTDEGKEIVVSDSGVGIKSDDLPRVFEKGYTGYNGRVDKKASGIGLYLCKGVCNKLGHGIRIESELGKGCDVIITVRKEAVNARDSKYI</sequence>
<proteinExistence type="predicted"/>
<dbReference type="PROSITE" id="PS50109">
    <property type="entry name" value="HIS_KIN"/>
    <property type="match status" value="1"/>
</dbReference>
<dbReference type="SMART" id="SM00387">
    <property type="entry name" value="HATPase_c"/>
    <property type="match status" value="1"/>
</dbReference>
<organism evidence="13 14">
    <name type="scientific">Butyrivibrio hungatei</name>
    <dbReference type="NCBI Taxonomy" id="185008"/>
    <lineage>
        <taxon>Bacteria</taxon>
        <taxon>Bacillati</taxon>
        <taxon>Bacillota</taxon>
        <taxon>Clostridia</taxon>
        <taxon>Lachnospirales</taxon>
        <taxon>Lachnospiraceae</taxon>
        <taxon>Butyrivibrio</taxon>
    </lineage>
</organism>
<dbReference type="AlphaFoldDB" id="A0A1G5FX30"/>
<dbReference type="PANTHER" id="PTHR45453">
    <property type="entry name" value="PHOSPHATE REGULON SENSOR PROTEIN PHOR"/>
    <property type="match status" value="1"/>
</dbReference>
<comment type="catalytic activity">
    <reaction evidence="1">
        <text>ATP + protein L-histidine = ADP + protein N-phospho-L-histidine.</text>
        <dbReference type="EC" id="2.7.13.3"/>
    </reaction>
</comment>
<evidence type="ECO:0000313" key="14">
    <source>
        <dbReference type="Proteomes" id="UP000183047"/>
    </source>
</evidence>
<evidence type="ECO:0000256" key="7">
    <source>
        <dbReference type="ARBA" id="ARBA00022777"/>
    </source>
</evidence>
<name>A0A1G5FX30_9FIRM</name>
<dbReference type="InterPro" id="IPR005467">
    <property type="entry name" value="His_kinase_dom"/>
</dbReference>
<dbReference type="InterPro" id="IPR050351">
    <property type="entry name" value="BphY/WalK/GraS-like"/>
</dbReference>
<dbReference type="InterPro" id="IPR036890">
    <property type="entry name" value="HATPase_C_sf"/>
</dbReference>
<dbReference type="RefSeq" id="WP_242871866.1">
    <property type="nucleotide sequence ID" value="NZ_FMUR01000017.1"/>
</dbReference>
<keyword evidence="10 11" id="KW-0472">Membrane</keyword>
<evidence type="ECO:0000256" key="8">
    <source>
        <dbReference type="ARBA" id="ARBA00022989"/>
    </source>
</evidence>
<dbReference type="GO" id="GO:0004721">
    <property type="term" value="F:phosphoprotein phosphatase activity"/>
    <property type="evidence" value="ECO:0007669"/>
    <property type="project" value="TreeGrafter"/>
</dbReference>
<keyword evidence="8 11" id="KW-1133">Transmembrane helix</keyword>
<dbReference type="GO" id="GO:0000155">
    <property type="term" value="F:phosphorelay sensor kinase activity"/>
    <property type="evidence" value="ECO:0007669"/>
    <property type="project" value="TreeGrafter"/>
</dbReference>
<dbReference type="GO" id="GO:0005886">
    <property type="term" value="C:plasma membrane"/>
    <property type="evidence" value="ECO:0007669"/>
    <property type="project" value="UniProtKB-SubCell"/>
</dbReference>
<evidence type="ECO:0000256" key="2">
    <source>
        <dbReference type="ARBA" id="ARBA00004651"/>
    </source>
</evidence>
<keyword evidence="5" id="KW-0808">Transferase</keyword>
<dbReference type="SUPFAM" id="SSF55874">
    <property type="entry name" value="ATPase domain of HSP90 chaperone/DNA topoisomerase II/histidine kinase"/>
    <property type="match status" value="1"/>
</dbReference>
<accession>A0A1G5FX30</accession>
<feature type="domain" description="Histidine kinase" evidence="12">
    <location>
        <begin position="92"/>
        <end position="295"/>
    </location>
</feature>